<evidence type="ECO:0000256" key="1">
    <source>
        <dbReference type="ARBA" id="ARBA00022593"/>
    </source>
</evidence>
<organism evidence="7 10">
    <name type="scientific">Venturia inaequalis</name>
    <name type="common">Apple scab fungus</name>
    <dbReference type="NCBI Taxonomy" id="5025"/>
    <lineage>
        <taxon>Eukaryota</taxon>
        <taxon>Fungi</taxon>
        <taxon>Dikarya</taxon>
        <taxon>Ascomycota</taxon>
        <taxon>Pezizomycotina</taxon>
        <taxon>Dothideomycetes</taxon>
        <taxon>Pleosporomycetidae</taxon>
        <taxon>Venturiales</taxon>
        <taxon>Venturiaceae</taxon>
        <taxon>Venturia</taxon>
    </lineage>
</organism>
<keyword evidence="1" id="KW-0962">Peroxisome biogenesis</keyword>
<protein>
    <recommendedName>
        <fullName evidence="11">Peroxin 11C</fullName>
    </recommendedName>
</protein>
<reference evidence="7 10" key="1">
    <citation type="submission" date="2019-07" db="EMBL/GenBank/DDBJ databases">
        <title>Venturia inaequalis Genome Resource.</title>
        <authorList>
            <person name="Lichtner F.J."/>
        </authorList>
    </citation>
    <scope>NUCLEOTIDE SEQUENCE [LARGE SCALE GENOMIC DNA]</scope>
    <source>
        <strain evidence="8 9">120213</strain>
        <strain evidence="6">Bline_iso_100314</strain>
        <strain evidence="7 10">DMI_063113</strain>
    </source>
</reference>
<keyword evidence="2" id="KW-0472">Membrane</keyword>
<dbReference type="Pfam" id="PF05648">
    <property type="entry name" value="PEX11"/>
    <property type="match status" value="1"/>
</dbReference>
<sequence length="332" mass="36573">MSSSASLNHFSRSSYPTTTPTAPFSPVEESADPFASSTPEPSSTPAPPSAPSPSSLPKSNSNAIATLLQNGDRTFGRLSQILSTPSGTDRLLATTCYTLTLLSATITNHLTSNIEKIAEQFAEKASLALEPGESVIATFPVPPLTRHLASLSNSSQKLASVISDYRIFTRLWGLLGLYAWGKSTYLSPPSDPFLKRIAYIQVAVNVCFQTLENLAYLASKGIVTRDSATQARDWKWSSRFWMSHVVLDFVRLYRTRSLRNARLDKLGEEDKDAKVLRKEEEATWWREFIVNACYFPMTIHWSTDGVLSQTQVGFLGSVAGATSLKHLWKNTA</sequence>
<evidence type="ECO:0000256" key="2">
    <source>
        <dbReference type="ARBA" id="ARBA00023136"/>
    </source>
</evidence>
<dbReference type="EMBL" id="WNWQ01000565">
    <property type="protein sequence ID" value="KAE9965954.1"/>
    <property type="molecule type" value="Genomic_DNA"/>
</dbReference>
<dbReference type="EMBL" id="WNWR01000622">
    <property type="protein sequence ID" value="KAE9972677.1"/>
    <property type="molecule type" value="Genomic_DNA"/>
</dbReference>
<keyword evidence="3" id="KW-0576">Peroxisome</keyword>
<keyword evidence="10" id="KW-1185">Reference proteome</keyword>
<feature type="compositionally biased region" description="Pro residues" evidence="5">
    <location>
        <begin position="42"/>
        <end position="51"/>
    </location>
</feature>
<comment type="subcellular location">
    <subcellularLocation>
        <location evidence="4">Peroxisome membrane</location>
    </subcellularLocation>
</comment>
<evidence type="ECO:0000313" key="9">
    <source>
        <dbReference type="Proteomes" id="UP000447873"/>
    </source>
</evidence>
<dbReference type="PANTHER" id="PTHR12652">
    <property type="entry name" value="PEROXISOMAL BIOGENESIS FACTOR 11"/>
    <property type="match status" value="1"/>
</dbReference>
<accession>A0A8H3UKW1</accession>
<evidence type="ECO:0000313" key="8">
    <source>
        <dbReference type="EMBL" id="KAE9973887.1"/>
    </source>
</evidence>
<gene>
    <name evidence="6" type="ORF">BLS_007291</name>
    <name evidence="7" type="ORF">EG327_009428</name>
    <name evidence="8" type="ORF">EG328_004173</name>
</gene>
<evidence type="ECO:0008006" key="11">
    <source>
        <dbReference type="Google" id="ProtNLM"/>
    </source>
</evidence>
<dbReference type="Proteomes" id="UP000433883">
    <property type="component" value="Unassembled WGS sequence"/>
</dbReference>
<dbReference type="Proteomes" id="UP000490939">
    <property type="component" value="Unassembled WGS sequence"/>
</dbReference>
<evidence type="ECO:0000256" key="5">
    <source>
        <dbReference type="SAM" id="MobiDB-lite"/>
    </source>
</evidence>
<feature type="region of interest" description="Disordered" evidence="5">
    <location>
        <begin position="1"/>
        <end position="60"/>
    </location>
</feature>
<evidence type="ECO:0000313" key="10">
    <source>
        <dbReference type="Proteomes" id="UP000490939"/>
    </source>
</evidence>
<dbReference type="GO" id="GO:0005778">
    <property type="term" value="C:peroxisomal membrane"/>
    <property type="evidence" value="ECO:0007669"/>
    <property type="project" value="UniProtKB-SubCell"/>
</dbReference>
<evidence type="ECO:0000313" key="7">
    <source>
        <dbReference type="EMBL" id="KAE9972677.1"/>
    </source>
</evidence>
<dbReference type="InterPro" id="IPR008733">
    <property type="entry name" value="PEX11"/>
</dbReference>
<dbReference type="PANTHER" id="PTHR12652:SF25">
    <property type="entry name" value="MICROBODY (PEROXISOME) PROLIFERATION PROTEIN PEROXIN 11C (EUROFUNG)"/>
    <property type="match status" value="1"/>
</dbReference>
<dbReference type="Proteomes" id="UP000447873">
    <property type="component" value="Unassembled WGS sequence"/>
</dbReference>
<evidence type="ECO:0000256" key="4">
    <source>
        <dbReference type="ARBA" id="ARBA00046271"/>
    </source>
</evidence>
<dbReference type="AlphaFoldDB" id="A0A8H3UKW1"/>
<proteinExistence type="predicted"/>
<comment type="caution">
    <text evidence="7">The sequence shown here is derived from an EMBL/GenBank/DDBJ whole genome shotgun (WGS) entry which is preliminary data.</text>
</comment>
<dbReference type="EMBL" id="WNWS01000231">
    <property type="protein sequence ID" value="KAE9973887.1"/>
    <property type="molecule type" value="Genomic_DNA"/>
</dbReference>
<feature type="compositionally biased region" description="Polar residues" evidence="5">
    <location>
        <begin position="1"/>
        <end position="22"/>
    </location>
</feature>
<evidence type="ECO:0000313" key="6">
    <source>
        <dbReference type="EMBL" id="KAE9965954.1"/>
    </source>
</evidence>
<evidence type="ECO:0000256" key="3">
    <source>
        <dbReference type="ARBA" id="ARBA00023140"/>
    </source>
</evidence>
<dbReference type="GO" id="GO:0016559">
    <property type="term" value="P:peroxisome fission"/>
    <property type="evidence" value="ECO:0007669"/>
    <property type="project" value="InterPro"/>
</dbReference>
<name>A0A8H3UKW1_VENIN</name>